<organism evidence="1 2">
    <name type="scientific">Elysia crispata</name>
    <name type="common">lettuce slug</name>
    <dbReference type="NCBI Taxonomy" id="231223"/>
    <lineage>
        <taxon>Eukaryota</taxon>
        <taxon>Metazoa</taxon>
        <taxon>Spiralia</taxon>
        <taxon>Lophotrochozoa</taxon>
        <taxon>Mollusca</taxon>
        <taxon>Gastropoda</taxon>
        <taxon>Heterobranchia</taxon>
        <taxon>Euthyneura</taxon>
        <taxon>Panpulmonata</taxon>
        <taxon>Sacoglossa</taxon>
        <taxon>Placobranchoidea</taxon>
        <taxon>Plakobranchidae</taxon>
        <taxon>Elysia</taxon>
    </lineage>
</organism>
<dbReference type="AlphaFoldDB" id="A0AAE0ZXV1"/>
<protein>
    <submittedName>
        <fullName evidence="1">Uncharacterized protein</fullName>
    </submittedName>
</protein>
<name>A0AAE0ZXV1_9GAST</name>
<dbReference type="EMBL" id="JAWDGP010003159">
    <property type="protein sequence ID" value="KAK3776976.1"/>
    <property type="molecule type" value="Genomic_DNA"/>
</dbReference>
<reference evidence="1" key="1">
    <citation type="journal article" date="2023" name="G3 (Bethesda)">
        <title>A reference genome for the long-term kleptoplast-retaining sea slug Elysia crispata morphotype clarki.</title>
        <authorList>
            <person name="Eastman K.E."/>
            <person name="Pendleton A.L."/>
            <person name="Shaikh M.A."/>
            <person name="Suttiyut T."/>
            <person name="Ogas R."/>
            <person name="Tomko P."/>
            <person name="Gavelis G."/>
            <person name="Widhalm J.R."/>
            <person name="Wisecaver J.H."/>
        </authorList>
    </citation>
    <scope>NUCLEOTIDE SEQUENCE</scope>
    <source>
        <strain evidence="1">ECLA1</strain>
    </source>
</reference>
<keyword evidence="2" id="KW-1185">Reference proteome</keyword>
<proteinExistence type="predicted"/>
<accession>A0AAE0ZXV1</accession>
<evidence type="ECO:0000313" key="2">
    <source>
        <dbReference type="Proteomes" id="UP001283361"/>
    </source>
</evidence>
<evidence type="ECO:0000313" key="1">
    <source>
        <dbReference type="EMBL" id="KAK3776976.1"/>
    </source>
</evidence>
<sequence length="92" mass="10301">MNIPSGIKAWKILARGPSFETPGAKASFQRASVWPPRKSRSNREISWIFSCPGKCISNRPGRQFHDGMTVRGFCRTVPHLKPLQAPEPSRVV</sequence>
<gene>
    <name evidence="1" type="ORF">RRG08_022770</name>
</gene>
<dbReference type="Proteomes" id="UP001283361">
    <property type="component" value="Unassembled WGS sequence"/>
</dbReference>
<comment type="caution">
    <text evidence="1">The sequence shown here is derived from an EMBL/GenBank/DDBJ whole genome shotgun (WGS) entry which is preliminary data.</text>
</comment>